<proteinExistence type="inferred from homology"/>
<feature type="domain" description="Cell envelope-related transcriptional attenuator" evidence="3">
    <location>
        <begin position="90"/>
        <end position="270"/>
    </location>
</feature>
<dbReference type="PANTHER" id="PTHR33392">
    <property type="entry name" value="POLYISOPRENYL-TEICHOIC ACID--PEPTIDOGLYCAN TEICHOIC ACID TRANSFERASE TAGU"/>
    <property type="match status" value="1"/>
</dbReference>
<evidence type="ECO:0000313" key="4">
    <source>
        <dbReference type="EMBL" id="KKS16280.1"/>
    </source>
</evidence>
<dbReference type="Pfam" id="PF03816">
    <property type="entry name" value="LytR_cpsA_psr"/>
    <property type="match status" value="1"/>
</dbReference>
<gene>
    <name evidence="4" type="ORF">UU72_C0024G0006</name>
</gene>
<accession>A0A0G0WU53</accession>
<evidence type="ECO:0000256" key="2">
    <source>
        <dbReference type="SAM" id="Phobius"/>
    </source>
</evidence>
<organism evidence="4 5">
    <name type="scientific">candidate division WWE3 bacterium GW2011_GWB1_41_6</name>
    <dbReference type="NCBI Taxonomy" id="1619112"/>
    <lineage>
        <taxon>Bacteria</taxon>
        <taxon>Katanobacteria</taxon>
    </lineage>
</organism>
<evidence type="ECO:0000256" key="1">
    <source>
        <dbReference type="ARBA" id="ARBA00006068"/>
    </source>
</evidence>
<sequence length="371" mass="41505">MKYVDVKNQNVNYSRRPIKKNGRKKTVLVAFTFMAVVAVTAVFSKDIRALFNPVSIVANFTGSSLKQSDGRTNILILGEDRRTSMEKGLTDTIIVASIGKIDKDIVLISLPRDLWVQSPSKGGYEKINSMYIYGGVEDTSKVIENVLGIPIHYYAVVDFNLFKETISVLNGIELTVDTAFEDYEYPIEGKETDRCGKTSEEIDELLKEQSPLYVVPCRYQHISFEQGPQNMDGEAALQYARSRHGNNGENTDFARAKRQQKIILAVKDKALSLNTLLNPAKLKDLYDTYAKNVVTNVTLTDAQGFYLLTQEVDFSSVRSIVLDDGSSADVGGLLYHPNDTSLYGGKYVLIPRAGDFSQIHAYVQKYIFEAR</sequence>
<dbReference type="InterPro" id="IPR004474">
    <property type="entry name" value="LytR_CpsA_psr"/>
</dbReference>
<keyword evidence="2" id="KW-0812">Transmembrane</keyword>
<evidence type="ECO:0000313" key="5">
    <source>
        <dbReference type="Proteomes" id="UP000034163"/>
    </source>
</evidence>
<dbReference type="PANTHER" id="PTHR33392:SF6">
    <property type="entry name" value="POLYISOPRENYL-TEICHOIC ACID--PEPTIDOGLYCAN TEICHOIC ACID TRANSFERASE TAGU"/>
    <property type="match status" value="1"/>
</dbReference>
<dbReference type="AlphaFoldDB" id="A0A0G0WU53"/>
<comment type="caution">
    <text evidence="4">The sequence shown here is derived from an EMBL/GenBank/DDBJ whole genome shotgun (WGS) entry which is preliminary data.</text>
</comment>
<comment type="similarity">
    <text evidence="1">Belongs to the LytR/CpsA/Psr (LCP) family.</text>
</comment>
<keyword evidence="2" id="KW-0472">Membrane</keyword>
<protein>
    <recommendedName>
        <fullName evidence="3">Cell envelope-related transcriptional attenuator domain-containing protein</fullName>
    </recommendedName>
</protein>
<name>A0A0G0WU53_UNCKA</name>
<dbReference type="NCBIfam" id="TIGR00350">
    <property type="entry name" value="lytR_cpsA_psr"/>
    <property type="match status" value="1"/>
</dbReference>
<dbReference type="EMBL" id="LCBS01000024">
    <property type="protein sequence ID" value="KKS16280.1"/>
    <property type="molecule type" value="Genomic_DNA"/>
</dbReference>
<reference evidence="4 5" key="1">
    <citation type="journal article" date="2015" name="Nature">
        <title>rRNA introns, odd ribosomes, and small enigmatic genomes across a large radiation of phyla.</title>
        <authorList>
            <person name="Brown C.T."/>
            <person name="Hug L.A."/>
            <person name="Thomas B.C."/>
            <person name="Sharon I."/>
            <person name="Castelle C.J."/>
            <person name="Singh A."/>
            <person name="Wilkins M.J."/>
            <person name="Williams K.H."/>
            <person name="Banfield J.F."/>
        </authorList>
    </citation>
    <scope>NUCLEOTIDE SEQUENCE [LARGE SCALE GENOMIC DNA]</scope>
</reference>
<evidence type="ECO:0000259" key="3">
    <source>
        <dbReference type="Pfam" id="PF03816"/>
    </source>
</evidence>
<dbReference type="InterPro" id="IPR050922">
    <property type="entry name" value="LytR/CpsA/Psr_CW_biosynth"/>
</dbReference>
<feature type="transmembrane region" description="Helical" evidence="2">
    <location>
        <begin position="26"/>
        <end position="44"/>
    </location>
</feature>
<keyword evidence="2" id="KW-1133">Transmembrane helix</keyword>
<dbReference type="Proteomes" id="UP000034163">
    <property type="component" value="Unassembled WGS sequence"/>
</dbReference>
<dbReference type="Gene3D" id="3.40.630.190">
    <property type="entry name" value="LCP protein"/>
    <property type="match status" value="1"/>
</dbReference>